<dbReference type="OrthoDB" id="9813903at2"/>
<evidence type="ECO:0000259" key="3">
    <source>
        <dbReference type="PROSITE" id="PS50113"/>
    </source>
</evidence>
<dbReference type="InterPro" id="IPR000700">
    <property type="entry name" value="PAS-assoc_C"/>
</dbReference>
<dbReference type="SMART" id="SM00267">
    <property type="entry name" value="GGDEF"/>
    <property type="match status" value="1"/>
</dbReference>
<dbReference type="GO" id="GO:0071732">
    <property type="term" value="P:cellular response to nitric oxide"/>
    <property type="evidence" value="ECO:0007669"/>
    <property type="project" value="UniProtKB-ARBA"/>
</dbReference>
<organism evidence="6 7">
    <name type="scientific">Parazoarcus communis SWub3 = DSM 12120</name>
    <dbReference type="NCBI Taxonomy" id="1121029"/>
    <lineage>
        <taxon>Bacteria</taxon>
        <taxon>Pseudomonadati</taxon>
        <taxon>Pseudomonadota</taxon>
        <taxon>Betaproteobacteria</taxon>
        <taxon>Rhodocyclales</taxon>
        <taxon>Zoogloeaceae</taxon>
        <taxon>Parazoarcus</taxon>
    </lineage>
</organism>
<dbReference type="InterPro" id="IPR043128">
    <property type="entry name" value="Rev_trsase/Diguanyl_cyclase"/>
</dbReference>
<evidence type="ECO:0000259" key="4">
    <source>
        <dbReference type="PROSITE" id="PS50883"/>
    </source>
</evidence>
<dbReference type="PROSITE" id="PS50887">
    <property type="entry name" value="GGDEF"/>
    <property type="match status" value="1"/>
</dbReference>
<reference evidence="6 7" key="1">
    <citation type="submission" date="2018-06" db="EMBL/GenBank/DDBJ databases">
        <title>Azoarcus communis strain SWub3 genome.</title>
        <authorList>
            <person name="Zorraquino Salvo V."/>
            <person name="Toubiana D."/>
            <person name="Blumwald E."/>
        </authorList>
    </citation>
    <scope>NUCLEOTIDE SEQUENCE [LARGE SCALE GENOMIC DNA]</scope>
    <source>
        <strain evidence="6 7">SWub3</strain>
    </source>
</reference>
<evidence type="ECO:0000256" key="2">
    <source>
        <dbReference type="SAM" id="Coils"/>
    </source>
</evidence>
<keyword evidence="7" id="KW-1185">Reference proteome</keyword>
<accession>A0A323USS3</accession>
<dbReference type="NCBIfam" id="TIGR00254">
    <property type="entry name" value="GGDEF"/>
    <property type="match status" value="1"/>
</dbReference>
<dbReference type="Gene3D" id="3.30.450.20">
    <property type="entry name" value="PAS domain"/>
    <property type="match status" value="3"/>
</dbReference>
<dbReference type="AlphaFoldDB" id="A0A323USS3"/>
<dbReference type="CDD" id="cd01949">
    <property type="entry name" value="GGDEF"/>
    <property type="match status" value="1"/>
</dbReference>
<comment type="catalytic activity">
    <reaction evidence="1">
        <text>3',3'-c-di-GMP + H2O = 5'-phosphoguanylyl(3'-&gt;5')guanosine + H(+)</text>
        <dbReference type="Rhea" id="RHEA:24902"/>
        <dbReference type="ChEBI" id="CHEBI:15377"/>
        <dbReference type="ChEBI" id="CHEBI:15378"/>
        <dbReference type="ChEBI" id="CHEBI:58754"/>
        <dbReference type="ChEBI" id="CHEBI:58805"/>
        <dbReference type="EC" id="3.1.4.52"/>
    </reaction>
    <physiologicalReaction direction="left-to-right" evidence="1">
        <dbReference type="Rhea" id="RHEA:24903"/>
    </physiologicalReaction>
</comment>
<dbReference type="InterPro" id="IPR001633">
    <property type="entry name" value="EAL_dom"/>
</dbReference>
<evidence type="ECO:0000256" key="1">
    <source>
        <dbReference type="ARBA" id="ARBA00051114"/>
    </source>
</evidence>
<feature type="domain" description="GGDEF" evidence="5">
    <location>
        <begin position="425"/>
        <end position="558"/>
    </location>
</feature>
<proteinExistence type="predicted"/>
<dbReference type="EMBL" id="QKOE01000015">
    <property type="protein sequence ID" value="PZA15351.1"/>
    <property type="molecule type" value="Genomic_DNA"/>
</dbReference>
<dbReference type="InterPro" id="IPR001610">
    <property type="entry name" value="PAC"/>
</dbReference>
<dbReference type="SUPFAM" id="SSF55785">
    <property type="entry name" value="PYP-like sensor domain (PAS domain)"/>
    <property type="match status" value="3"/>
</dbReference>
<dbReference type="SMART" id="SM00091">
    <property type="entry name" value="PAS"/>
    <property type="match status" value="3"/>
</dbReference>
<feature type="coiled-coil region" evidence="2">
    <location>
        <begin position="553"/>
        <end position="581"/>
    </location>
</feature>
<dbReference type="CDD" id="cd01948">
    <property type="entry name" value="EAL"/>
    <property type="match status" value="1"/>
</dbReference>
<dbReference type="SMART" id="SM00052">
    <property type="entry name" value="EAL"/>
    <property type="match status" value="1"/>
</dbReference>
<feature type="domain" description="PAC" evidence="3">
    <location>
        <begin position="340"/>
        <end position="393"/>
    </location>
</feature>
<dbReference type="PANTHER" id="PTHR44757">
    <property type="entry name" value="DIGUANYLATE CYCLASE DGCP"/>
    <property type="match status" value="1"/>
</dbReference>
<dbReference type="Pfam" id="PF13426">
    <property type="entry name" value="PAS_9"/>
    <property type="match status" value="1"/>
</dbReference>
<dbReference type="InterPro" id="IPR035919">
    <property type="entry name" value="EAL_sf"/>
</dbReference>
<dbReference type="InterPro" id="IPR000160">
    <property type="entry name" value="GGDEF_dom"/>
</dbReference>
<dbReference type="Proteomes" id="UP000248259">
    <property type="component" value="Unassembled WGS sequence"/>
</dbReference>
<dbReference type="InterPro" id="IPR029787">
    <property type="entry name" value="Nucleotide_cyclase"/>
</dbReference>
<dbReference type="FunFam" id="3.30.70.270:FF:000001">
    <property type="entry name" value="Diguanylate cyclase domain protein"/>
    <property type="match status" value="1"/>
</dbReference>
<evidence type="ECO:0000313" key="6">
    <source>
        <dbReference type="EMBL" id="PZA15351.1"/>
    </source>
</evidence>
<dbReference type="PROSITE" id="PS50883">
    <property type="entry name" value="EAL"/>
    <property type="match status" value="1"/>
</dbReference>
<keyword evidence="2" id="KW-0175">Coiled coil</keyword>
<evidence type="ECO:0000313" key="7">
    <source>
        <dbReference type="Proteomes" id="UP000248259"/>
    </source>
</evidence>
<dbReference type="SMART" id="SM00086">
    <property type="entry name" value="PAC"/>
    <property type="match status" value="2"/>
</dbReference>
<dbReference type="InterPro" id="IPR035965">
    <property type="entry name" value="PAS-like_dom_sf"/>
</dbReference>
<dbReference type="GO" id="GO:0071111">
    <property type="term" value="F:cyclic-guanylate-specific phosphodiesterase activity"/>
    <property type="evidence" value="ECO:0007669"/>
    <property type="project" value="UniProtKB-EC"/>
</dbReference>
<dbReference type="Pfam" id="PF00990">
    <property type="entry name" value="GGDEF"/>
    <property type="match status" value="1"/>
</dbReference>
<dbReference type="SUPFAM" id="SSF55073">
    <property type="entry name" value="Nucleotide cyclase"/>
    <property type="match status" value="1"/>
</dbReference>
<dbReference type="InterPro" id="IPR000014">
    <property type="entry name" value="PAS"/>
</dbReference>
<dbReference type="NCBIfam" id="TIGR00229">
    <property type="entry name" value="sensory_box"/>
    <property type="match status" value="2"/>
</dbReference>
<dbReference type="SUPFAM" id="SSF141868">
    <property type="entry name" value="EAL domain-like"/>
    <property type="match status" value="1"/>
</dbReference>
<evidence type="ECO:0000259" key="5">
    <source>
        <dbReference type="PROSITE" id="PS50887"/>
    </source>
</evidence>
<feature type="domain" description="EAL" evidence="4">
    <location>
        <begin position="567"/>
        <end position="821"/>
    </location>
</feature>
<name>A0A323USS3_9RHOO</name>
<protein>
    <submittedName>
        <fullName evidence="6">GGDEF domain-containing protein</fullName>
    </submittedName>
</protein>
<dbReference type="PANTHER" id="PTHR44757:SF2">
    <property type="entry name" value="BIOFILM ARCHITECTURE MAINTENANCE PROTEIN MBAA"/>
    <property type="match status" value="1"/>
</dbReference>
<dbReference type="Gene3D" id="3.20.20.450">
    <property type="entry name" value="EAL domain"/>
    <property type="match status" value="1"/>
</dbReference>
<sequence length="836" mass="92373">MTDQQTIALKLHRQTAYLTAIVNHLPQGISVFDDQLRLQYWNQLFIDILELPPEIVVRNVSFDDLIMVPALRGEYGPGDPAEHVRKRRALAEQFSPHRFERTKPNGRSHLVIGEPLYLDGKVAGFITTYTDITERKRTEEALARNNETLRTIIDNMPSAVSLVDSELQVIACNDQLRRLLAFPDSLFANGLPSLADLIRFNAERGEYGPGDAEEQVATRLARARLGEAHHFERTRPDGTVLEVHGQPVADGGFVTIYTDITDRRRTEARLQLADKVFEHSPEAIVITDGNRRILSVNPAHEAISGHAAAHMTGQCFVANEAAPDAEDGEPWTTADTLGFWAGETTGLRADGGSYPRWMTISAVRDGNDNRLTHYIAIFSDITERKRAEEAIQHLAHHDTLTGLDNRFSLGIRLQQAIATTRRQDRRLAVLFLDLDRFKTINDSLGHHVGDALLVEVAKRLRESVRETDVVARLGGDEFVVVLPGLHDENDAAHSAGKILDALSAPYPIGDNTLHTTPSIGISLFPDDGDNTSALMRNADTAMYHAKALGRANFQFYAEELNRAALERIELERKLRKALEQDQFELWYQPQFSAADGTLTGVEALIRWRHPVDGLISPARFIPLAEETGLIVELGNWVLHTACQQTRQWREQGLPAIRMSINLSTRQLRSAQLGDKVAAALAASGLPARLLELEITESAVMERPQEAVGVLIGLKALGVSIAIDDFGTGYSSLSYLKLFPLDHLKIDRSFVSDIEHDPNDAAIVTAAVSLAHNLGLSVIAEGVETAVQLTRLRELGCDEMQGYYFSPPVPAADAAELLRLSARCRAKAGARVECNLG</sequence>
<dbReference type="Pfam" id="PF12860">
    <property type="entry name" value="PAS_7"/>
    <property type="match status" value="2"/>
</dbReference>
<dbReference type="InterPro" id="IPR052155">
    <property type="entry name" value="Biofilm_reg_signaling"/>
</dbReference>
<dbReference type="PROSITE" id="PS50113">
    <property type="entry name" value="PAC"/>
    <property type="match status" value="1"/>
</dbReference>
<comment type="caution">
    <text evidence="6">The sequence shown here is derived from an EMBL/GenBank/DDBJ whole genome shotgun (WGS) entry which is preliminary data.</text>
</comment>
<gene>
    <name evidence="6" type="ORF">DNK49_17125</name>
</gene>
<dbReference type="FunFam" id="3.20.20.450:FF:000001">
    <property type="entry name" value="Cyclic di-GMP phosphodiesterase yahA"/>
    <property type="match status" value="1"/>
</dbReference>
<dbReference type="Gene3D" id="3.30.70.270">
    <property type="match status" value="1"/>
</dbReference>
<dbReference type="Pfam" id="PF00563">
    <property type="entry name" value="EAL"/>
    <property type="match status" value="1"/>
</dbReference>